<dbReference type="Gene3D" id="3.30.70.2970">
    <property type="entry name" value="Protein of unknown function (DUF541), domain 2"/>
    <property type="match status" value="1"/>
</dbReference>
<evidence type="ECO:0000313" key="2">
    <source>
        <dbReference type="EMBL" id="MCK8778516.1"/>
    </source>
</evidence>
<protein>
    <submittedName>
        <fullName evidence="2">SIMPL domain-containing protein</fullName>
    </submittedName>
</protein>
<gene>
    <name evidence="2" type="ORF">M0654_00835</name>
</gene>
<evidence type="ECO:0000313" key="3">
    <source>
        <dbReference type="Proteomes" id="UP001202827"/>
    </source>
</evidence>
<proteinExistence type="predicted"/>
<dbReference type="RefSeq" id="WP_248681417.1">
    <property type="nucleotide sequence ID" value="NZ_JALPRY010000001.1"/>
</dbReference>
<dbReference type="Gene3D" id="3.30.110.170">
    <property type="entry name" value="Protein of unknown function (DUF541), domain 1"/>
    <property type="match status" value="1"/>
</dbReference>
<accession>A0ABT0IKY0</accession>
<dbReference type="PANTHER" id="PTHR34387">
    <property type="entry name" value="SLR1258 PROTEIN"/>
    <property type="match status" value="1"/>
</dbReference>
<name>A0ABT0IKY0_9HYPH</name>
<comment type="caution">
    <text evidence="2">The sequence shown here is derived from an EMBL/GenBank/DDBJ whole genome shotgun (WGS) entry which is preliminary data.</text>
</comment>
<dbReference type="Pfam" id="PF04402">
    <property type="entry name" value="SIMPL"/>
    <property type="match status" value="1"/>
</dbReference>
<keyword evidence="3" id="KW-1185">Reference proteome</keyword>
<dbReference type="InterPro" id="IPR052022">
    <property type="entry name" value="26kDa_periplasmic_antigen"/>
</dbReference>
<feature type="chain" id="PRO_5047450180" evidence="1">
    <location>
        <begin position="29"/>
        <end position="248"/>
    </location>
</feature>
<dbReference type="Proteomes" id="UP001202827">
    <property type="component" value="Unassembled WGS sequence"/>
</dbReference>
<sequence>MRLAPTQSRLALAAILSLAAASSWTSGAAAQEPRPREPLIRVSGEGEASVVPDMAVVSLSVVRNGETADAALSANSAAMKEVLAALKAEGIADRDIQTSNFSIYPQYRHTEPKDGVVEPPKIIGYEVSNGVSLKIRDLDKLGGIIDKSVKLGVNQGGQIEFTNDNPKDAMKDARKAAVAEALDKAKTLTEAAGVKLGRVIEISENTARPPQPMMRMAMAKDMAAESVPVAAGENTYRVTVNVTFQLDQ</sequence>
<keyword evidence="1" id="KW-0732">Signal</keyword>
<organism evidence="2 3">
    <name type="scientific">Neorhizobium turbinariae</name>
    <dbReference type="NCBI Taxonomy" id="2937795"/>
    <lineage>
        <taxon>Bacteria</taxon>
        <taxon>Pseudomonadati</taxon>
        <taxon>Pseudomonadota</taxon>
        <taxon>Alphaproteobacteria</taxon>
        <taxon>Hyphomicrobiales</taxon>
        <taxon>Rhizobiaceae</taxon>
        <taxon>Rhizobium/Agrobacterium group</taxon>
        <taxon>Neorhizobium</taxon>
    </lineage>
</organism>
<dbReference type="EMBL" id="JALPRY010000001">
    <property type="protein sequence ID" value="MCK8778516.1"/>
    <property type="molecule type" value="Genomic_DNA"/>
</dbReference>
<dbReference type="PANTHER" id="PTHR34387:SF1">
    <property type="entry name" value="PERIPLASMIC IMMUNOGENIC PROTEIN"/>
    <property type="match status" value="1"/>
</dbReference>
<evidence type="ECO:0000256" key="1">
    <source>
        <dbReference type="SAM" id="SignalP"/>
    </source>
</evidence>
<dbReference type="InterPro" id="IPR007497">
    <property type="entry name" value="SIMPL/DUF541"/>
</dbReference>
<reference evidence="2 3" key="1">
    <citation type="submission" date="2022-04" db="EMBL/GenBank/DDBJ databases">
        <title>Rhizobium coralii sp. nov., isolated from coral Turbinaria peltata.</title>
        <authorList>
            <person name="Sun H."/>
        </authorList>
    </citation>
    <scope>NUCLEOTIDE SEQUENCE [LARGE SCALE GENOMIC DNA]</scope>
    <source>
        <strain evidence="2 3">NTR19</strain>
    </source>
</reference>
<feature type="signal peptide" evidence="1">
    <location>
        <begin position="1"/>
        <end position="28"/>
    </location>
</feature>